<feature type="domain" description="VOC" evidence="1">
    <location>
        <begin position="122"/>
        <end position="237"/>
    </location>
</feature>
<dbReference type="InterPro" id="IPR004360">
    <property type="entry name" value="Glyas_Fos-R_dOase_dom"/>
</dbReference>
<organism evidence="2 3">
    <name type="scientific">Branchiibius hedensis</name>
    <dbReference type="NCBI Taxonomy" id="672460"/>
    <lineage>
        <taxon>Bacteria</taxon>
        <taxon>Bacillati</taxon>
        <taxon>Actinomycetota</taxon>
        <taxon>Actinomycetes</taxon>
        <taxon>Micrococcales</taxon>
        <taxon>Dermacoccaceae</taxon>
        <taxon>Branchiibius</taxon>
    </lineage>
</organism>
<evidence type="ECO:0000313" key="2">
    <source>
        <dbReference type="EMBL" id="SSA35721.1"/>
    </source>
</evidence>
<dbReference type="Proteomes" id="UP000250028">
    <property type="component" value="Unassembled WGS sequence"/>
</dbReference>
<dbReference type="EMBL" id="UESZ01000001">
    <property type="protein sequence ID" value="SSA35721.1"/>
    <property type="molecule type" value="Genomic_DNA"/>
</dbReference>
<evidence type="ECO:0000259" key="1">
    <source>
        <dbReference type="PROSITE" id="PS51819"/>
    </source>
</evidence>
<dbReference type="OrthoDB" id="3296095at2"/>
<dbReference type="SUPFAM" id="SSF54593">
    <property type="entry name" value="Glyoxalase/Bleomycin resistance protein/Dihydroxybiphenyl dioxygenase"/>
    <property type="match status" value="2"/>
</dbReference>
<dbReference type="AlphaFoldDB" id="A0A2Y8ZTJ3"/>
<sequence>MISVQAIRFSDDVPAMQRFLETLGLSASVTSGDWAVMESGSGQVLLHGTANATSGAQSGGTQLTFETDELDSVTKEFGVTPVDEAWGRSLFLTDPLGAEVVVNETQTDHYGYQQHQAHPDASLAVVPVRFTDPQGAYADFLTRLGLRADGDDADYRAFVADQCSVGLHVDRPEESQQYVAVGAGAQVHLTFTSTGDVRALGEKLRAAGYAELRVDTTFGTMIEVTDPDGRLVQVHWA</sequence>
<accession>A0A2Y8ZTJ3</accession>
<keyword evidence="3" id="KW-1185">Reference proteome</keyword>
<dbReference type="Pfam" id="PF00903">
    <property type="entry name" value="Glyoxalase"/>
    <property type="match status" value="1"/>
</dbReference>
<protein>
    <recommendedName>
        <fullName evidence="1">VOC domain-containing protein</fullName>
    </recommendedName>
</protein>
<evidence type="ECO:0000313" key="3">
    <source>
        <dbReference type="Proteomes" id="UP000250028"/>
    </source>
</evidence>
<reference evidence="3" key="1">
    <citation type="submission" date="2016-10" db="EMBL/GenBank/DDBJ databases">
        <authorList>
            <person name="Varghese N."/>
            <person name="Submissions S."/>
        </authorList>
    </citation>
    <scope>NUCLEOTIDE SEQUENCE [LARGE SCALE GENOMIC DNA]</scope>
    <source>
        <strain evidence="3">DSM 22951</strain>
    </source>
</reference>
<name>A0A2Y8ZTJ3_9MICO</name>
<dbReference type="InterPro" id="IPR029068">
    <property type="entry name" value="Glyas_Bleomycin-R_OHBP_Dase"/>
</dbReference>
<dbReference type="InterPro" id="IPR037523">
    <property type="entry name" value="VOC_core"/>
</dbReference>
<proteinExistence type="predicted"/>
<dbReference type="PROSITE" id="PS51819">
    <property type="entry name" value="VOC"/>
    <property type="match status" value="1"/>
</dbReference>
<dbReference type="Gene3D" id="3.10.180.10">
    <property type="entry name" value="2,3-Dihydroxybiphenyl 1,2-Dioxygenase, domain 1"/>
    <property type="match status" value="2"/>
</dbReference>
<dbReference type="RefSeq" id="WP_109687185.1">
    <property type="nucleotide sequence ID" value="NZ_QGDN01000001.1"/>
</dbReference>
<gene>
    <name evidence="2" type="ORF">SAMN04489750_3091</name>
</gene>